<dbReference type="EMBL" id="CM039175">
    <property type="protein sequence ID" value="KAH9739078.1"/>
    <property type="molecule type" value="Genomic_DNA"/>
</dbReference>
<comment type="caution">
    <text evidence="1">The sequence shown here is derived from an EMBL/GenBank/DDBJ whole genome shotgun (WGS) entry which is preliminary data.</text>
</comment>
<sequence length="176" mass="20214">MIKREHRSDSEDKAVYKSKNLEAERRRRQKLNDRLLKLRSLVPNITDMKKETVIEDAITYIRQLKGRVLFLCDQVLQVEPLEEEETKPKIDENAAEEMKNCGIELRINIIFGKKRGNFTKLVEAMNALGFVFGDTSVTTLKGATLFSSVLEGTHGGDRIIRVEETRELLLKIIRGI</sequence>
<dbReference type="Proteomes" id="UP000829398">
    <property type="component" value="Chromosome 6"/>
</dbReference>
<proteinExistence type="predicted"/>
<name>A0ACB8K2T6_CITSI</name>
<accession>A0ACB8K2T6</accession>
<keyword evidence="2" id="KW-1185">Reference proteome</keyword>
<evidence type="ECO:0000313" key="2">
    <source>
        <dbReference type="Proteomes" id="UP000829398"/>
    </source>
</evidence>
<gene>
    <name evidence="1" type="ORF">KPL71_019003</name>
</gene>
<reference evidence="2" key="1">
    <citation type="journal article" date="2023" name="Hortic. Res.">
        <title>A chromosome-level phased genome enabling allele-level studies in sweet orange: a case study on citrus Huanglongbing tolerance.</title>
        <authorList>
            <person name="Wu B."/>
            <person name="Yu Q."/>
            <person name="Deng Z."/>
            <person name="Duan Y."/>
            <person name="Luo F."/>
            <person name="Gmitter F. Jr."/>
        </authorList>
    </citation>
    <scope>NUCLEOTIDE SEQUENCE [LARGE SCALE GENOMIC DNA]</scope>
    <source>
        <strain evidence="2">cv. Valencia</strain>
    </source>
</reference>
<organism evidence="1 2">
    <name type="scientific">Citrus sinensis</name>
    <name type="common">Sweet orange</name>
    <name type="synonym">Citrus aurantium var. sinensis</name>
    <dbReference type="NCBI Taxonomy" id="2711"/>
    <lineage>
        <taxon>Eukaryota</taxon>
        <taxon>Viridiplantae</taxon>
        <taxon>Streptophyta</taxon>
        <taxon>Embryophyta</taxon>
        <taxon>Tracheophyta</taxon>
        <taxon>Spermatophyta</taxon>
        <taxon>Magnoliopsida</taxon>
        <taxon>eudicotyledons</taxon>
        <taxon>Gunneridae</taxon>
        <taxon>Pentapetalae</taxon>
        <taxon>rosids</taxon>
        <taxon>malvids</taxon>
        <taxon>Sapindales</taxon>
        <taxon>Rutaceae</taxon>
        <taxon>Aurantioideae</taxon>
        <taxon>Citrus</taxon>
    </lineage>
</organism>
<protein>
    <submittedName>
        <fullName evidence="1">Transcription factor DYT1</fullName>
    </submittedName>
</protein>
<evidence type="ECO:0000313" key="1">
    <source>
        <dbReference type="EMBL" id="KAH9739078.1"/>
    </source>
</evidence>